<evidence type="ECO:0000256" key="2">
    <source>
        <dbReference type="ARBA" id="ARBA00022946"/>
    </source>
</evidence>
<dbReference type="RefSeq" id="WP_358353791.1">
    <property type="nucleotide sequence ID" value="NZ_JBEZFP010000032.1"/>
</dbReference>
<organism evidence="6 7">
    <name type="scientific">Streptodolium elevatio</name>
    <dbReference type="NCBI Taxonomy" id="3157996"/>
    <lineage>
        <taxon>Bacteria</taxon>
        <taxon>Bacillati</taxon>
        <taxon>Actinomycetota</taxon>
        <taxon>Actinomycetes</taxon>
        <taxon>Kitasatosporales</taxon>
        <taxon>Streptomycetaceae</taxon>
        <taxon>Streptodolium</taxon>
    </lineage>
</organism>
<feature type="compositionally biased region" description="Basic and acidic residues" evidence="5">
    <location>
        <begin position="341"/>
        <end position="353"/>
    </location>
</feature>
<name>A0ABV3DGD2_9ACTN</name>
<dbReference type="Proteomes" id="UP001551482">
    <property type="component" value="Unassembled WGS sequence"/>
</dbReference>
<evidence type="ECO:0000256" key="4">
    <source>
        <dbReference type="ARBA" id="ARBA00023014"/>
    </source>
</evidence>
<dbReference type="PANTHER" id="PTHR13184">
    <property type="entry name" value="37S RIBOSOMAL PROTEIN S22"/>
    <property type="match status" value="1"/>
</dbReference>
<evidence type="ECO:0000313" key="6">
    <source>
        <dbReference type="EMBL" id="MEU8134820.1"/>
    </source>
</evidence>
<evidence type="ECO:0000256" key="5">
    <source>
        <dbReference type="SAM" id="MobiDB-lite"/>
    </source>
</evidence>
<feature type="region of interest" description="Disordered" evidence="5">
    <location>
        <begin position="333"/>
        <end position="353"/>
    </location>
</feature>
<keyword evidence="7" id="KW-1185">Reference proteome</keyword>
<dbReference type="PANTHER" id="PTHR13184:SF5">
    <property type="entry name" value="METHYLTRANSFERASE-LIKE PROTEIN 17, MITOCHONDRIAL"/>
    <property type="match status" value="1"/>
</dbReference>
<keyword evidence="1" id="KW-0479">Metal-binding</keyword>
<accession>A0ABV3DGD2</accession>
<gene>
    <name evidence="6" type="ORF">AB0C36_15045</name>
</gene>
<proteinExistence type="predicted"/>
<reference evidence="6 7" key="1">
    <citation type="submission" date="2024-06" db="EMBL/GenBank/DDBJ databases">
        <title>The Natural Products Discovery Center: Release of the First 8490 Sequenced Strains for Exploring Actinobacteria Biosynthetic Diversity.</title>
        <authorList>
            <person name="Kalkreuter E."/>
            <person name="Kautsar S.A."/>
            <person name="Yang D."/>
            <person name="Bader C.D."/>
            <person name="Teijaro C.N."/>
            <person name="Fluegel L."/>
            <person name="Davis C.M."/>
            <person name="Simpson J.R."/>
            <person name="Lauterbach L."/>
            <person name="Steele A.D."/>
            <person name="Gui C."/>
            <person name="Meng S."/>
            <person name="Li G."/>
            <person name="Viehrig K."/>
            <person name="Ye F."/>
            <person name="Su P."/>
            <person name="Kiefer A.F."/>
            <person name="Nichols A."/>
            <person name="Cepeda A.J."/>
            <person name="Yan W."/>
            <person name="Fan B."/>
            <person name="Jiang Y."/>
            <person name="Adhikari A."/>
            <person name="Zheng C.-J."/>
            <person name="Schuster L."/>
            <person name="Cowan T.M."/>
            <person name="Smanski M.J."/>
            <person name="Chevrette M.G."/>
            <person name="De Carvalho L.P.S."/>
            <person name="Shen B."/>
        </authorList>
    </citation>
    <scope>NUCLEOTIDE SEQUENCE [LARGE SCALE GENOMIC DNA]</scope>
    <source>
        <strain evidence="6 7">NPDC048946</strain>
    </source>
</reference>
<dbReference type="Pfam" id="PF09243">
    <property type="entry name" value="Rsm22"/>
    <property type="match status" value="1"/>
</dbReference>
<evidence type="ECO:0000256" key="3">
    <source>
        <dbReference type="ARBA" id="ARBA00023004"/>
    </source>
</evidence>
<keyword evidence="3" id="KW-0408">Iron</keyword>
<keyword evidence="4" id="KW-0411">Iron-sulfur</keyword>
<dbReference type="SUPFAM" id="SSF53335">
    <property type="entry name" value="S-adenosyl-L-methionine-dependent methyltransferases"/>
    <property type="match status" value="1"/>
</dbReference>
<evidence type="ECO:0000256" key="1">
    <source>
        <dbReference type="ARBA" id="ARBA00022723"/>
    </source>
</evidence>
<protein>
    <submittedName>
        <fullName evidence="6">Small ribosomal subunit Rsm22 family protein</fullName>
    </submittedName>
</protein>
<dbReference type="InterPro" id="IPR029063">
    <property type="entry name" value="SAM-dependent_MTases_sf"/>
</dbReference>
<dbReference type="EMBL" id="JBEZFP010000032">
    <property type="protein sequence ID" value="MEU8134820.1"/>
    <property type="molecule type" value="Genomic_DNA"/>
</dbReference>
<comment type="caution">
    <text evidence="6">The sequence shown here is derived from an EMBL/GenBank/DDBJ whole genome shotgun (WGS) entry which is preliminary data.</text>
</comment>
<feature type="region of interest" description="Disordered" evidence="5">
    <location>
        <begin position="1"/>
        <end position="20"/>
    </location>
</feature>
<dbReference type="Gene3D" id="3.40.50.150">
    <property type="entry name" value="Vaccinia Virus protein VP39"/>
    <property type="match status" value="1"/>
</dbReference>
<sequence>MSPAPPAHRSADPAGETTGTTSDLATAVAAEIGNATRGLAQAYQELSDLYRGGGATPDDSRLTQRHVHAYLAARLPATLAVDRAVFDAVVRRRPDWHPASVLDLGAGPGTAVWAAAEAFPSLRRAALVEQASAMIDAGRRLAARSASAAVRAATWHRASVSAPPAEPADLVVASFVLGELPDDTLVETVDRWWDLTRGELVVVEPGTPAGFARLRRVRDRLIAAGATISAPCPSDAACPMTGDDWCHFATRVTRSGVHRVVKGGELGFEDEKFAYLSASRQNPAHAPARVLRAPQIRPGHIRLTVCEAPEMREAVVAKSRKDAFRWARKAHWGDEVPPGTLKDDRRKGDRDPA</sequence>
<dbReference type="InterPro" id="IPR052571">
    <property type="entry name" value="Mt_RNA_Methyltransferase"/>
</dbReference>
<dbReference type="InterPro" id="IPR015324">
    <property type="entry name" value="Ribosomal_Rsm22-like"/>
</dbReference>
<keyword evidence="2" id="KW-0809">Transit peptide</keyword>
<evidence type="ECO:0000313" key="7">
    <source>
        <dbReference type="Proteomes" id="UP001551482"/>
    </source>
</evidence>